<organism evidence="8 9">
    <name type="scientific">Blastocystis sp. subtype 1 (strain ATCC 50177 / NandII)</name>
    <dbReference type="NCBI Taxonomy" id="478820"/>
    <lineage>
        <taxon>Eukaryota</taxon>
        <taxon>Sar</taxon>
        <taxon>Stramenopiles</taxon>
        <taxon>Bigyra</taxon>
        <taxon>Opalozoa</taxon>
        <taxon>Opalinata</taxon>
        <taxon>Blastocystidae</taxon>
        <taxon>Blastocystis</taxon>
    </lineage>
</organism>
<dbReference type="SMART" id="SM00064">
    <property type="entry name" value="FYVE"/>
    <property type="match status" value="1"/>
</dbReference>
<evidence type="ECO:0000256" key="3">
    <source>
        <dbReference type="ARBA" id="ARBA00022833"/>
    </source>
</evidence>
<keyword evidence="5" id="KW-0175">Coiled coil</keyword>
<feature type="compositionally biased region" description="Low complexity" evidence="6">
    <location>
        <begin position="765"/>
        <end position="777"/>
    </location>
</feature>
<keyword evidence="3" id="KW-0862">Zinc</keyword>
<gene>
    <name evidence="8" type="ORF">AV274_5811</name>
</gene>
<dbReference type="Proteomes" id="UP000078348">
    <property type="component" value="Unassembled WGS sequence"/>
</dbReference>
<sequence>MDVTAPSDFENHRTDAGTGCSVSLTIIENGIETSDYEICPSFADKMGSILSNYRVKMNETDSIVDMTMSTFRDCSHRNCSFALLGCAGAPNSCLIHCTTEDAFRQRSLSSVFQTMLQYTVSNLESIKSIRLYVNAIHNAKEIDLLAGDLFNARAPKNDITVTSLLNCTFFTFHSYEALEESLLAAHRHFQSRHPSIRYLFEHITLDFLEANNHRCFSFHYVEIPREAMCSVPANSTSEHRFAYDEVNSVLDCCVDMKEGSRVSCDTSFLVKCLHLNDSSEESAVHCVNLFMVCNYHDIITIAQSVSTAARNNAPDEITEIATVSAFSQSLSVYDSYQREVANSKIASLQKQLMELKDLYEKECSQRRAMELSENAMRAEIQKLGVAPIDGTVPLSSCVEQLLSAFEGMRSQVAASRSKWDEMMGALSEVSEQTQTMKKQVEAQSMKRQVEAQSMKKQVEAQSMKKQAEEAVKDSDQQDSVKEAEVSEGYSHVKEMQEMIVEALEHLKELKKEEAKKPGALTPLSSSFYSIYTQRITEMEKENKELRAKCVDNATLAKEAADLRVEVEAKEKELAATAEELRVLKEKEAKQDAVLDLAEKELREQLQRLQDMKQKAEQGQTRIAEMESGLVAMYASLQRYTRFFRSLMFTCDNLEAKLEPCGQASDAFESLRAVVEEMKSTLLDLSEKPEDSLPTLVLTDEMAQLQREKEVLAGELRRTCCERLVAETRVGVASHAGKSGVSVSTVSPGVVPATTVSPTTLPPATIPATTVPSSSVSPKGVSPNNTSPSDSFDHVLEQAEADCLVLYRQYCDSQYDCKLTGTSIELLKRKMSATRRHLLLRKKQKTYLTHLIFRLQEELMVIAGDVARVDKQLKEEGNGESTELLQENLMYLIDRLEMTHRGIAAREKQLEEVKKVCVPLVRVYSVQRQSLGKMVAKEAIQKKVMTALEMRLEQRQNDLRRVEMARVERQLQGPREMGQTAASEKEERVCRLPENEKHTRNASIVSHPSNAACNDSAISEELQGTSAEMNNAWSQYLMLHEQLHQTQASARREAEDVASLQRTLFSARQLNRDETTMRRVEALEKALEQANQQYQQLCQQREECELASEEQYNEYVGWRIAVSQLTKKKVEMTLSTIQNPEEEIESEVKRVEGVMKGLEDCQRVVEEQLRLMNAELDAESREKVNPIRTEIESILKEKKKLEGELEAMGQSEDFELIDENKKAYDEVVEELKKLESEQFAPRPEWTVEEKEAYRLKKEELLEEKAALADLLEKQLQMNTAMPEQRRQLEMRVYSLEMRLSVLEKEKEKEHAACGTCQRENEEAVESTLGTLRQCEELLKKYQTAVVHKSVREAPQYVFTTDDEEAEWLLNSSENSMMDACMREVPEMEVSAKQLLEENVCDFCSEEEEAESSTEATEATSVYSVEEMKEEAKFVAQSEGTALENVYRGNTQSEGTALENVYHGNAPQLRVQEPIAESVEMIGRWMENAESKVCLCCGKRFGVFRRRHHCRRCGKLVCNACSQNREVLEEIGYTTAVRVCDKCVDLVR</sequence>
<evidence type="ECO:0000256" key="1">
    <source>
        <dbReference type="ARBA" id="ARBA00022723"/>
    </source>
</evidence>
<comment type="caution">
    <text evidence="8">The sequence shown here is derived from an EMBL/GenBank/DDBJ whole genome shotgun (WGS) entry which is preliminary data.</text>
</comment>
<dbReference type="OrthoDB" id="68108at2759"/>
<dbReference type="GO" id="GO:0008270">
    <property type="term" value="F:zinc ion binding"/>
    <property type="evidence" value="ECO:0007669"/>
    <property type="project" value="UniProtKB-KW"/>
</dbReference>
<evidence type="ECO:0000259" key="7">
    <source>
        <dbReference type="PROSITE" id="PS50178"/>
    </source>
</evidence>
<feature type="region of interest" description="Disordered" evidence="6">
    <location>
        <begin position="756"/>
        <end position="789"/>
    </location>
</feature>
<feature type="coiled-coil region" evidence="5">
    <location>
        <begin position="338"/>
        <end position="381"/>
    </location>
</feature>
<evidence type="ECO:0000256" key="2">
    <source>
        <dbReference type="ARBA" id="ARBA00022771"/>
    </source>
</evidence>
<dbReference type="EMBL" id="LXWW01000543">
    <property type="protein sequence ID" value="OAO12456.1"/>
    <property type="molecule type" value="Genomic_DNA"/>
</dbReference>
<evidence type="ECO:0000256" key="4">
    <source>
        <dbReference type="PROSITE-ProRule" id="PRU00091"/>
    </source>
</evidence>
<dbReference type="PROSITE" id="PS50178">
    <property type="entry name" value="ZF_FYVE"/>
    <property type="match status" value="1"/>
</dbReference>
<dbReference type="Pfam" id="PF01363">
    <property type="entry name" value="FYVE"/>
    <property type="match status" value="1"/>
</dbReference>
<evidence type="ECO:0000256" key="5">
    <source>
        <dbReference type="SAM" id="Coils"/>
    </source>
</evidence>
<evidence type="ECO:0000313" key="8">
    <source>
        <dbReference type="EMBL" id="OAO12456.1"/>
    </source>
</evidence>
<dbReference type="SUPFAM" id="SSF57903">
    <property type="entry name" value="FYVE/PHD zinc finger"/>
    <property type="match status" value="1"/>
</dbReference>
<feature type="compositionally biased region" description="Basic and acidic residues" evidence="6">
    <location>
        <begin position="465"/>
        <end position="488"/>
    </location>
</feature>
<dbReference type="InterPro" id="IPR013083">
    <property type="entry name" value="Znf_RING/FYVE/PHD"/>
</dbReference>
<keyword evidence="9" id="KW-1185">Reference proteome</keyword>
<dbReference type="PANTHER" id="PTHR39490">
    <property type="entry name" value="ARRESTIN DOMAIN-CONTAINING PROTEIN D"/>
    <property type="match status" value="1"/>
</dbReference>
<name>A0A196S7W2_BLAHN</name>
<dbReference type="InterPro" id="IPR017455">
    <property type="entry name" value="Znf_FYVE-rel"/>
</dbReference>
<dbReference type="InterPro" id="IPR000306">
    <property type="entry name" value="Znf_FYVE"/>
</dbReference>
<keyword evidence="2 4" id="KW-0863">Zinc-finger</keyword>
<feature type="coiled-coil region" evidence="5">
    <location>
        <begin position="1190"/>
        <end position="1304"/>
    </location>
</feature>
<feature type="region of interest" description="Disordered" evidence="6">
    <location>
        <begin position="456"/>
        <end position="488"/>
    </location>
</feature>
<evidence type="ECO:0000313" key="9">
    <source>
        <dbReference type="Proteomes" id="UP000078348"/>
    </source>
</evidence>
<dbReference type="PANTHER" id="PTHR39490:SF8">
    <property type="entry name" value="ZINC FINGER FYVE DOMAIN-CONTAINING PROTEIN 21"/>
    <property type="match status" value="1"/>
</dbReference>
<accession>A0A196S7W2</accession>
<proteinExistence type="predicted"/>
<reference evidence="8 9" key="1">
    <citation type="submission" date="2016-05" db="EMBL/GenBank/DDBJ databases">
        <title>Nuclear genome of Blastocystis sp. subtype 1 NandII.</title>
        <authorList>
            <person name="Gentekaki E."/>
            <person name="Curtis B."/>
            <person name="Stairs C."/>
            <person name="Eme L."/>
            <person name="Herman E."/>
            <person name="Klimes V."/>
            <person name="Arias M.C."/>
            <person name="Elias M."/>
            <person name="Hilliou F."/>
            <person name="Klute M."/>
            <person name="Malik S.-B."/>
            <person name="Pightling A."/>
            <person name="Rachubinski R."/>
            <person name="Salas D."/>
            <person name="Schlacht A."/>
            <person name="Suga H."/>
            <person name="Archibald J."/>
            <person name="Ball S.G."/>
            <person name="Clark G."/>
            <person name="Dacks J."/>
            <person name="Van Der Giezen M."/>
            <person name="Tsaousis A."/>
            <person name="Roger A."/>
        </authorList>
    </citation>
    <scope>NUCLEOTIDE SEQUENCE [LARGE SCALE GENOMIC DNA]</scope>
    <source>
        <strain evidence="9">ATCC 50177 / NandII</strain>
    </source>
</reference>
<dbReference type="InterPro" id="IPR052113">
    <property type="entry name" value="FYVE-type_Zinc_Finger"/>
</dbReference>
<feature type="coiled-coil region" evidence="5">
    <location>
        <begin position="1072"/>
        <end position="1106"/>
    </location>
</feature>
<protein>
    <submittedName>
        <fullName evidence="8">Myosin-like protein</fullName>
    </submittedName>
</protein>
<dbReference type="Gene3D" id="3.30.40.10">
    <property type="entry name" value="Zinc/RING finger domain, C3HC4 (zinc finger)"/>
    <property type="match status" value="1"/>
</dbReference>
<feature type="coiled-coil region" evidence="5">
    <location>
        <begin position="492"/>
        <end position="628"/>
    </location>
</feature>
<dbReference type="InterPro" id="IPR011011">
    <property type="entry name" value="Znf_FYVE_PHD"/>
</dbReference>
<feature type="domain" description="FYVE-type" evidence="7">
    <location>
        <begin position="1486"/>
        <end position="1546"/>
    </location>
</feature>
<keyword evidence="1" id="KW-0479">Metal-binding</keyword>
<evidence type="ECO:0000256" key="6">
    <source>
        <dbReference type="SAM" id="MobiDB-lite"/>
    </source>
</evidence>